<feature type="transmembrane region" description="Helical" evidence="1">
    <location>
        <begin position="143"/>
        <end position="164"/>
    </location>
</feature>
<gene>
    <name evidence="2" type="ordered locus">Mesop_2159</name>
</gene>
<feature type="transmembrane region" description="Helical" evidence="1">
    <location>
        <begin position="113"/>
        <end position="131"/>
    </location>
</feature>
<evidence type="ECO:0000313" key="3">
    <source>
        <dbReference type="Proteomes" id="UP000001623"/>
    </source>
</evidence>
<reference evidence="2 3" key="1">
    <citation type="submission" date="2010-10" db="EMBL/GenBank/DDBJ databases">
        <title>Complete sequence of Mesorhizobium opportunistum WSM2075.</title>
        <authorList>
            <consortium name="US DOE Joint Genome Institute"/>
            <person name="Lucas S."/>
            <person name="Copeland A."/>
            <person name="Lapidus A."/>
            <person name="Cheng J.-F."/>
            <person name="Bruce D."/>
            <person name="Goodwin L."/>
            <person name="Pitluck S."/>
            <person name="Chertkov O."/>
            <person name="Misra M."/>
            <person name="Detter J.C."/>
            <person name="Han C."/>
            <person name="Tapia R."/>
            <person name="Land M."/>
            <person name="Hauser L."/>
            <person name="Kyrpides N."/>
            <person name="Ovchinnikova G."/>
            <person name="Mavrommatis K.M."/>
            <person name="Tiwari R.P."/>
            <person name="Howieson J.G."/>
            <person name="O'Hara G.W."/>
            <person name="Nandasena K.G."/>
            <person name="Woyke T."/>
        </authorList>
    </citation>
    <scope>NUCLEOTIDE SEQUENCE [LARGE SCALE GENOMIC DNA]</scope>
    <source>
        <strain evidence="3">LMG 24607 / HAMBI 3007 / WSM2075</strain>
    </source>
</reference>
<dbReference type="STRING" id="536019.Mesop_2159"/>
<dbReference type="EMBL" id="CP002279">
    <property type="protein sequence ID" value="AEH86637.1"/>
    <property type="molecule type" value="Genomic_DNA"/>
</dbReference>
<feature type="transmembrane region" description="Helical" evidence="1">
    <location>
        <begin position="7"/>
        <end position="30"/>
    </location>
</feature>
<sequence length="207" mass="22312">MVGTLTAMVAIPMFILNSLAGIVGGIWLIYLGEWKLVVAGFLVAVAAPFWASLLILPGLLFAVPAAAALERGDGVIGTLLASLTGLWSYGVVTVWCLAAFWYVPQHWHRGEPIFPFLLFSYAVATGPWAVVAQKDAQSGGGEAARLTTSGACIGSALFMGYVLLSRRPDFMTAIWFVIVPMALMFLFSVFAVIVDARQQARRQRGAW</sequence>
<proteinExistence type="predicted"/>
<accession>F7YCA4</accession>
<dbReference type="Proteomes" id="UP000001623">
    <property type="component" value="Chromosome"/>
</dbReference>
<feature type="transmembrane region" description="Helical" evidence="1">
    <location>
        <begin position="170"/>
        <end position="194"/>
    </location>
</feature>
<dbReference type="HOGENOM" id="CLU_1325082_0_0_5"/>
<dbReference type="AlphaFoldDB" id="F7YCA4"/>
<keyword evidence="1" id="KW-0472">Membrane</keyword>
<evidence type="ECO:0000313" key="2">
    <source>
        <dbReference type="EMBL" id="AEH86637.1"/>
    </source>
</evidence>
<keyword evidence="1" id="KW-0812">Transmembrane</keyword>
<dbReference type="RefSeq" id="WP_013893361.1">
    <property type="nucleotide sequence ID" value="NC_015675.1"/>
</dbReference>
<protein>
    <submittedName>
        <fullName evidence="2">Uncharacterized protein</fullName>
    </submittedName>
</protein>
<dbReference type="KEGG" id="mop:Mesop_2159"/>
<keyword evidence="1" id="KW-1133">Transmembrane helix</keyword>
<organism evidence="2 3">
    <name type="scientific">Mesorhizobium opportunistum (strain LMG 24607 / HAMBI 3007 / WSM2075)</name>
    <dbReference type="NCBI Taxonomy" id="536019"/>
    <lineage>
        <taxon>Bacteria</taxon>
        <taxon>Pseudomonadati</taxon>
        <taxon>Pseudomonadota</taxon>
        <taxon>Alphaproteobacteria</taxon>
        <taxon>Hyphomicrobiales</taxon>
        <taxon>Phyllobacteriaceae</taxon>
        <taxon>Mesorhizobium</taxon>
    </lineage>
</organism>
<feature type="transmembrane region" description="Helical" evidence="1">
    <location>
        <begin position="75"/>
        <end position="101"/>
    </location>
</feature>
<feature type="transmembrane region" description="Helical" evidence="1">
    <location>
        <begin position="36"/>
        <end position="63"/>
    </location>
</feature>
<evidence type="ECO:0000256" key="1">
    <source>
        <dbReference type="SAM" id="Phobius"/>
    </source>
</evidence>
<name>F7YCA4_MESOW</name>